<dbReference type="InterPro" id="IPR040256">
    <property type="entry name" value="At4g02000-like"/>
</dbReference>
<feature type="region of interest" description="Disordered" evidence="1">
    <location>
        <begin position="1"/>
        <end position="29"/>
    </location>
</feature>
<protein>
    <recommendedName>
        <fullName evidence="2">DUF4283 domain-containing protein</fullName>
    </recommendedName>
</protein>
<reference evidence="3 4" key="1">
    <citation type="journal article" date="2018" name="Sci. Data">
        <title>The draft genome sequence of cork oak.</title>
        <authorList>
            <person name="Ramos A.M."/>
            <person name="Usie A."/>
            <person name="Barbosa P."/>
            <person name="Barros P.M."/>
            <person name="Capote T."/>
            <person name="Chaves I."/>
            <person name="Simoes F."/>
            <person name="Abreu I."/>
            <person name="Carrasquinho I."/>
            <person name="Faro C."/>
            <person name="Guimaraes J.B."/>
            <person name="Mendonca D."/>
            <person name="Nobrega F."/>
            <person name="Rodrigues L."/>
            <person name="Saibo N.J.M."/>
            <person name="Varela M.C."/>
            <person name="Egas C."/>
            <person name="Matos J."/>
            <person name="Miguel C.M."/>
            <person name="Oliveira M.M."/>
            <person name="Ricardo C.P."/>
            <person name="Goncalves S."/>
        </authorList>
    </citation>
    <scope>NUCLEOTIDE SEQUENCE [LARGE SCALE GENOMIC DNA]</scope>
    <source>
        <strain evidence="4">cv. HL8</strain>
    </source>
</reference>
<dbReference type="PANTHER" id="PTHR31286:SF99">
    <property type="entry name" value="DUF4283 DOMAIN-CONTAINING PROTEIN"/>
    <property type="match status" value="1"/>
</dbReference>
<sequence>MERESLKRSDEGADNLARSTKKFKDSHQLEGEQGDKTYVRIGSYRDKLVGCILGAFERAFGFNSEMQEDIESDNEDEVAQDGSLRVCFSREEKTQICAPWHQGLIIKSFGRKVSYTYLVSKIRSMWDLKGGMECIDLGFDFFLIKFELSEDVDYVLKEGPWFIGQNFLAIRQWEPEFEASSSTLSSVVVWIRLPELPIEFYEHNALLKIGRAIGPVLQLMLIRQMELEGGLPLKQVIQCEGIGTLWFEYGRIGHNREVCPFLVREYAKSTQDSQENGGQEE</sequence>
<evidence type="ECO:0000256" key="1">
    <source>
        <dbReference type="SAM" id="MobiDB-lite"/>
    </source>
</evidence>
<gene>
    <name evidence="3" type="ORF">CFP56_037804</name>
</gene>
<feature type="compositionally biased region" description="Basic and acidic residues" evidence="1">
    <location>
        <begin position="1"/>
        <end position="11"/>
    </location>
</feature>
<dbReference type="InterPro" id="IPR025558">
    <property type="entry name" value="DUF4283"/>
</dbReference>
<dbReference type="AlphaFoldDB" id="A0AAW0J3P1"/>
<dbReference type="PANTHER" id="PTHR31286">
    <property type="entry name" value="GLYCINE-RICH CELL WALL STRUCTURAL PROTEIN 1.8-LIKE"/>
    <property type="match status" value="1"/>
</dbReference>
<evidence type="ECO:0000313" key="3">
    <source>
        <dbReference type="EMBL" id="KAK7821340.1"/>
    </source>
</evidence>
<evidence type="ECO:0000313" key="4">
    <source>
        <dbReference type="Proteomes" id="UP000237347"/>
    </source>
</evidence>
<name>A0AAW0J3P1_QUESU</name>
<feature type="domain" description="DUF4283" evidence="2">
    <location>
        <begin position="100"/>
        <end position="179"/>
    </location>
</feature>
<accession>A0AAW0J3P1</accession>
<organism evidence="3 4">
    <name type="scientific">Quercus suber</name>
    <name type="common">Cork oak</name>
    <dbReference type="NCBI Taxonomy" id="58331"/>
    <lineage>
        <taxon>Eukaryota</taxon>
        <taxon>Viridiplantae</taxon>
        <taxon>Streptophyta</taxon>
        <taxon>Embryophyta</taxon>
        <taxon>Tracheophyta</taxon>
        <taxon>Spermatophyta</taxon>
        <taxon>Magnoliopsida</taxon>
        <taxon>eudicotyledons</taxon>
        <taxon>Gunneridae</taxon>
        <taxon>Pentapetalae</taxon>
        <taxon>rosids</taxon>
        <taxon>fabids</taxon>
        <taxon>Fagales</taxon>
        <taxon>Fagaceae</taxon>
        <taxon>Quercus</taxon>
    </lineage>
</organism>
<dbReference type="EMBL" id="PKMF04000704">
    <property type="protein sequence ID" value="KAK7821340.1"/>
    <property type="molecule type" value="Genomic_DNA"/>
</dbReference>
<comment type="caution">
    <text evidence="3">The sequence shown here is derived from an EMBL/GenBank/DDBJ whole genome shotgun (WGS) entry which is preliminary data.</text>
</comment>
<proteinExistence type="predicted"/>
<evidence type="ECO:0000259" key="2">
    <source>
        <dbReference type="Pfam" id="PF14111"/>
    </source>
</evidence>
<keyword evidence="4" id="KW-1185">Reference proteome</keyword>
<dbReference type="Proteomes" id="UP000237347">
    <property type="component" value="Unassembled WGS sequence"/>
</dbReference>
<dbReference type="Pfam" id="PF14111">
    <property type="entry name" value="DUF4283"/>
    <property type="match status" value="1"/>
</dbReference>